<evidence type="ECO:0000313" key="1">
    <source>
        <dbReference type="EMBL" id="GII95598.1"/>
    </source>
</evidence>
<evidence type="ECO:0000313" key="2">
    <source>
        <dbReference type="Proteomes" id="UP000606172"/>
    </source>
</evidence>
<keyword evidence="2" id="KW-1185">Reference proteome</keyword>
<dbReference type="EMBL" id="BOOW01000037">
    <property type="protein sequence ID" value="GII95598.1"/>
    <property type="molecule type" value="Genomic_DNA"/>
</dbReference>
<dbReference type="AlphaFoldDB" id="A0A919V9M9"/>
<organism evidence="1 2">
    <name type="scientific">Sinosporangium siamense</name>
    <dbReference type="NCBI Taxonomy" id="1367973"/>
    <lineage>
        <taxon>Bacteria</taxon>
        <taxon>Bacillati</taxon>
        <taxon>Actinomycetota</taxon>
        <taxon>Actinomycetes</taxon>
        <taxon>Streptosporangiales</taxon>
        <taxon>Streptosporangiaceae</taxon>
        <taxon>Sinosporangium</taxon>
    </lineage>
</organism>
<reference evidence="1" key="1">
    <citation type="submission" date="2021-01" db="EMBL/GenBank/DDBJ databases">
        <title>Whole genome shotgun sequence of Sinosporangium siamense NBRC 109515.</title>
        <authorList>
            <person name="Komaki H."/>
            <person name="Tamura T."/>
        </authorList>
    </citation>
    <scope>NUCLEOTIDE SEQUENCE</scope>
    <source>
        <strain evidence="1">NBRC 109515</strain>
    </source>
</reference>
<gene>
    <name evidence="1" type="ORF">Ssi02_58290</name>
</gene>
<name>A0A919V9M9_9ACTN</name>
<accession>A0A919V9M9</accession>
<comment type="caution">
    <text evidence="1">The sequence shown here is derived from an EMBL/GenBank/DDBJ whole genome shotgun (WGS) entry which is preliminary data.</text>
</comment>
<proteinExistence type="predicted"/>
<sequence>MEGMGSQGVHVVGIETAAGSKVSLPFLTREQANAVHAGFADLNRPMEPRPTSPGNPPCELCDGTGAWEERRGSATASGGVVITNILVPCELCAGTGQMPDVN</sequence>
<dbReference type="Proteomes" id="UP000606172">
    <property type="component" value="Unassembled WGS sequence"/>
</dbReference>
<protein>
    <submittedName>
        <fullName evidence="1">Uncharacterized protein</fullName>
    </submittedName>
</protein>